<comment type="similarity">
    <text evidence="2">Belongs to the Rho GDI family.</text>
</comment>
<dbReference type="PANTHER" id="PTHR10980">
    <property type="entry name" value="RHO GDP-DISSOCIATION INHIBITOR"/>
    <property type="match status" value="1"/>
</dbReference>
<organism evidence="6 7">
    <name type="scientific">Acrasis kona</name>
    <dbReference type="NCBI Taxonomy" id="1008807"/>
    <lineage>
        <taxon>Eukaryota</taxon>
        <taxon>Discoba</taxon>
        <taxon>Heterolobosea</taxon>
        <taxon>Tetramitia</taxon>
        <taxon>Eutetramitia</taxon>
        <taxon>Acrasidae</taxon>
        <taxon>Acrasis</taxon>
    </lineage>
</organism>
<sequence>MSDQEENPSTPSDDNFVPPPKETIDQILNKDVEDESLRKYKEKLLGQAAKGVPKTDDPRLVVIKSFGVTFPNKEHADIIRELDTKQKEEDLKKSAIVIKEGSDYQFVVCFKVQHEIVSALKFSNSVYKASIRVEKKDHMIGSFAPSDVENTWKSPIFSAPSGLLARGSYKANTKFIDDDKKTHLELDYAISIQKDFEG</sequence>
<evidence type="ECO:0000256" key="5">
    <source>
        <dbReference type="SAM" id="MobiDB-lite"/>
    </source>
</evidence>
<dbReference type="InterPro" id="IPR024792">
    <property type="entry name" value="RhoGDI_dom_sf"/>
</dbReference>
<dbReference type="Proteomes" id="UP001431209">
    <property type="component" value="Unassembled WGS sequence"/>
</dbReference>
<protein>
    <recommendedName>
        <fullName evidence="8">Rho GDP-dissociation inhibitor 1</fullName>
    </recommendedName>
</protein>
<keyword evidence="7" id="KW-1185">Reference proteome</keyword>
<comment type="subcellular location">
    <subcellularLocation>
        <location evidence="1">Cytoplasm</location>
    </subcellularLocation>
</comment>
<comment type="caution">
    <text evidence="6">The sequence shown here is derived from an EMBL/GenBank/DDBJ whole genome shotgun (WGS) entry which is preliminary data.</text>
</comment>
<evidence type="ECO:0000256" key="2">
    <source>
        <dbReference type="ARBA" id="ARBA00009758"/>
    </source>
</evidence>
<dbReference type="GO" id="GO:0016020">
    <property type="term" value="C:membrane"/>
    <property type="evidence" value="ECO:0007669"/>
    <property type="project" value="TreeGrafter"/>
</dbReference>
<evidence type="ECO:0000256" key="3">
    <source>
        <dbReference type="ARBA" id="ARBA00022468"/>
    </source>
</evidence>
<proteinExistence type="inferred from homology"/>
<evidence type="ECO:0000313" key="6">
    <source>
        <dbReference type="EMBL" id="KAL0488537.1"/>
    </source>
</evidence>
<dbReference type="AlphaFoldDB" id="A0AAW2ZF49"/>
<evidence type="ECO:0008006" key="8">
    <source>
        <dbReference type="Google" id="ProtNLM"/>
    </source>
</evidence>
<dbReference type="GO" id="GO:0005829">
    <property type="term" value="C:cytosol"/>
    <property type="evidence" value="ECO:0007669"/>
    <property type="project" value="TreeGrafter"/>
</dbReference>
<dbReference type="Pfam" id="PF02115">
    <property type="entry name" value="Rho_GDI"/>
    <property type="match status" value="1"/>
</dbReference>
<dbReference type="PRINTS" id="PR00492">
    <property type="entry name" value="RHOGDI"/>
</dbReference>
<evidence type="ECO:0000313" key="7">
    <source>
        <dbReference type="Proteomes" id="UP001431209"/>
    </source>
</evidence>
<dbReference type="InterPro" id="IPR000406">
    <property type="entry name" value="Rho_GDI"/>
</dbReference>
<name>A0AAW2ZF49_9EUKA</name>
<accession>A0AAW2ZF49</accession>
<evidence type="ECO:0000256" key="4">
    <source>
        <dbReference type="ARBA" id="ARBA00022490"/>
    </source>
</evidence>
<dbReference type="Gene3D" id="2.70.50.30">
    <property type="entry name" value="Coagulation Factor XIII, subunit A, domain 1"/>
    <property type="match status" value="1"/>
</dbReference>
<reference evidence="6 7" key="1">
    <citation type="submission" date="2024-03" db="EMBL/GenBank/DDBJ databases">
        <title>The Acrasis kona genome and developmental transcriptomes reveal deep origins of eukaryotic multicellular pathways.</title>
        <authorList>
            <person name="Sheikh S."/>
            <person name="Fu C.-J."/>
            <person name="Brown M.W."/>
            <person name="Baldauf S.L."/>
        </authorList>
    </citation>
    <scope>NUCLEOTIDE SEQUENCE [LARGE SCALE GENOMIC DNA]</scope>
    <source>
        <strain evidence="6 7">ATCC MYA-3509</strain>
    </source>
</reference>
<keyword evidence="4" id="KW-0963">Cytoplasm</keyword>
<dbReference type="SUPFAM" id="SSF81296">
    <property type="entry name" value="E set domains"/>
    <property type="match status" value="1"/>
</dbReference>
<dbReference type="InterPro" id="IPR014756">
    <property type="entry name" value="Ig_E-set"/>
</dbReference>
<dbReference type="GO" id="GO:0005094">
    <property type="term" value="F:Rho GDP-dissociation inhibitor activity"/>
    <property type="evidence" value="ECO:0007669"/>
    <property type="project" value="InterPro"/>
</dbReference>
<keyword evidence="3" id="KW-0343">GTPase activation</keyword>
<dbReference type="GO" id="GO:0007266">
    <property type="term" value="P:Rho protein signal transduction"/>
    <property type="evidence" value="ECO:0007669"/>
    <property type="project" value="InterPro"/>
</dbReference>
<dbReference type="FunFam" id="2.70.50.30:FF:000004">
    <property type="entry name" value="Rho GDP-dissociation inhibitor 1"/>
    <property type="match status" value="1"/>
</dbReference>
<feature type="region of interest" description="Disordered" evidence="5">
    <location>
        <begin position="1"/>
        <end position="22"/>
    </location>
</feature>
<dbReference type="GO" id="GO:0005096">
    <property type="term" value="F:GTPase activator activity"/>
    <property type="evidence" value="ECO:0007669"/>
    <property type="project" value="UniProtKB-KW"/>
</dbReference>
<dbReference type="PANTHER" id="PTHR10980:SF3">
    <property type="entry name" value="LD16419P"/>
    <property type="match status" value="1"/>
</dbReference>
<dbReference type="EMBL" id="JAOPGA020001448">
    <property type="protein sequence ID" value="KAL0488537.1"/>
    <property type="molecule type" value="Genomic_DNA"/>
</dbReference>
<evidence type="ECO:0000256" key="1">
    <source>
        <dbReference type="ARBA" id="ARBA00004496"/>
    </source>
</evidence>
<gene>
    <name evidence="6" type="ORF">AKO1_015783</name>
</gene>